<keyword evidence="2" id="KW-1185">Reference proteome</keyword>
<evidence type="ECO:0000313" key="2">
    <source>
        <dbReference type="Proteomes" id="UP000218785"/>
    </source>
</evidence>
<organism evidence="1 2">
    <name type="scientific">Tolypothrix tenuis PCC 7101</name>
    <dbReference type="NCBI Taxonomy" id="231146"/>
    <lineage>
        <taxon>Bacteria</taxon>
        <taxon>Bacillati</taxon>
        <taxon>Cyanobacteriota</taxon>
        <taxon>Cyanophyceae</taxon>
        <taxon>Nostocales</taxon>
        <taxon>Tolypothrichaceae</taxon>
        <taxon>Tolypothrix</taxon>
    </lineage>
</organism>
<evidence type="ECO:0000313" key="1">
    <source>
        <dbReference type="EMBL" id="BAZ00747.1"/>
    </source>
</evidence>
<dbReference type="Proteomes" id="UP000218785">
    <property type="component" value="Chromosome"/>
</dbReference>
<dbReference type="EMBL" id="AP018248">
    <property type="protein sequence ID" value="BAZ00747.1"/>
    <property type="molecule type" value="Genomic_DNA"/>
</dbReference>
<dbReference type="KEGG" id="ttq:NIES37_47430"/>
<accession>A0A1Z4N4X2</accession>
<protein>
    <submittedName>
        <fullName evidence="1">Uncharacterized protein</fullName>
    </submittedName>
</protein>
<dbReference type="AlphaFoldDB" id="A0A1Z4N4X2"/>
<reference evidence="1 2" key="1">
    <citation type="submission" date="2017-06" db="EMBL/GenBank/DDBJ databases">
        <title>Genome sequencing of cyanobaciteial culture collection at National Institute for Environmental Studies (NIES).</title>
        <authorList>
            <person name="Hirose Y."/>
            <person name="Shimura Y."/>
            <person name="Fujisawa T."/>
            <person name="Nakamura Y."/>
            <person name="Kawachi M."/>
        </authorList>
    </citation>
    <scope>NUCLEOTIDE SEQUENCE [LARGE SCALE GENOMIC DNA]</scope>
    <source>
        <strain evidence="1 2">NIES-37</strain>
    </source>
</reference>
<dbReference type="RefSeq" id="WP_096579860.1">
    <property type="nucleotide sequence ID" value="NZ_CAWNJS010000001.1"/>
</dbReference>
<gene>
    <name evidence="1" type="ORF">NIES37_47430</name>
</gene>
<sequence>MTQVSRFDDILESIEELSADEQATLIDLIRHRLAEKRRSEIAVNIAQAQLEYETGKVFRGNLTQIMDELSK</sequence>
<proteinExistence type="predicted"/>
<name>A0A1Z4N4X2_9CYAN</name>